<evidence type="ECO:0000256" key="1">
    <source>
        <dbReference type="SAM" id="SignalP"/>
    </source>
</evidence>
<gene>
    <name evidence="2" type="primary">Contig14061.g14992</name>
    <name evidence="2" type="ORF">STYLEM_2511</name>
</gene>
<organism evidence="2 3">
    <name type="scientific">Stylonychia lemnae</name>
    <name type="common">Ciliate</name>
    <dbReference type="NCBI Taxonomy" id="5949"/>
    <lineage>
        <taxon>Eukaryota</taxon>
        <taxon>Sar</taxon>
        <taxon>Alveolata</taxon>
        <taxon>Ciliophora</taxon>
        <taxon>Intramacronucleata</taxon>
        <taxon>Spirotrichea</taxon>
        <taxon>Stichotrichia</taxon>
        <taxon>Sporadotrichida</taxon>
        <taxon>Oxytrichidae</taxon>
        <taxon>Stylonychinae</taxon>
        <taxon>Stylonychia</taxon>
    </lineage>
</organism>
<protein>
    <submittedName>
        <fullName evidence="2">Uncharacterized protein</fullName>
    </submittedName>
</protein>
<dbReference type="InParanoid" id="A0A077ZW87"/>
<dbReference type="Gene3D" id="3.30.230.70">
    <property type="entry name" value="GHMP Kinase, N-terminal domain"/>
    <property type="match status" value="1"/>
</dbReference>
<sequence length="187" mass="20946">MKLMSKYLYKLTLLLITLTSRLTSATSGLRTSEQLRSDLRSVLEQAILLQVYPGSLFTFQIFVLKDETQGVQLFSSCLNGLLSVLHQSGIAMKLAPLISTTILIRQIDMSDDQSQLEIITDPTKISESDDKSSLLDIVASSKSDIAYIKSMLVEFDYGMLFTSEANRKHIQKILKSKLNQLTSSFLQ</sequence>
<dbReference type="AlphaFoldDB" id="A0A077ZW87"/>
<proteinExistence type="predicted"/>
<dbReference type="Proteomes" id="UP000039865">
    <property type="component" value="Unassembled WGS sequence"/>
</dbReference>
<keyword evidence="1" id="KW-0732">Signal</keyword>
<name>A0A077ZW87_STYLE</name>
<reference evidence="2 3" key="1">
    <citation type="submission" date="2014-06" db="EMBL/GenBank/DDBJ databases">
        <authorList>
            <person name="Swart Estienne"/>
        </authorList>
    </citation>
    <scope>NUCLEOTIDE SEQUENCE [LARGE SCALE GENOMIC DNA]</scope>
    <source>
        <strain evidence="2 3">130c</strain>
    </source>
</reference>
<feature type="signal peptide" evidence="1">
    <location>
        <begin position="1"/>
        <end position="25"/>
    </location>
</feature>
<keyword evidence="3" id="KW-1185">Reference proteome</keyword>
<evidence type="ECO:0000313" key="2">
    <source>
        <dbReference type="EMBL" id="CDW73530.1"/>
    </source>
</evidence>
<evidence type="ECO:0000313" key="3">
    <source>
        <dbReference type="Proteomes" id="UP000039865"/>
    </source>
</evidence>
<accession>A0A077ZW87</accession>
<feature type="chain" id="PRO_5001729085" evidence="1">
    <location>
        <begin position="26"/>
        <end position="187"/>
    </location>
</feature>
<dbReference type="EMBL" id="CCKQ01002441">
    <property type="protein sequence ID" value="CDW73530.1"/>
    <property type="molecule type" value="Genomic_DNA"/>
</dbReference>
<dbReference type="InterPro" id="IPR027408">
    <property type="entry name" value="PNPase/RNase_PH_dom_sf"/>
</dbReference>